<gene>
    <name evidence="2" type="ORF">H8S18_05820</name>
</gene>
<keyword evidence="3" id="KW-1185">Reference proteome</keyword>
<sequence>MAVNYGYARCSTNEDRQDIERQIRELIQQGVERDNIYLEYESGMKEDRVEWKRLIEKLQEGDTITSLEVSRITRSTKQLLDIIEMVKERRLKLSIVGSITVDCTAGEEIDPMTKAFLQMAGVFAELERNMISQRVKSGMANAAAKGRKAGRPHTSLDDIPSVFMKHYPKYKKKEINVSEFARLCGMSRTTIYKYVGIMT</sequence>
<organism evidence="2 3">
    <name type="scientific">Christensenella tenuis</name>
    <dbReference type="NCBI Taxonomy" id="2763033"/>
    <lineage>
        <taxon>Bacteria</taxon>
        <taxon>Bacillati</taxon>
        <taxon>Bacillota</taxon>
        <taxon>Clostridia</taxon>
        <taxon>Christensenellales</taxon>
        <taxon>Christensenellaceae</taxon>
        <taxon>Christensenella</taxon>
    </lineage>
</organism>
<evidence type="ECO:0000313" key="3">
    <source>
        <dbReference type="Proteomes" id="UP000606889"/>
    </source>
</evidence>
<dbReference type="EMBL" id="JACOON010000002">
    <property type="protein sequence ID" value="MBC5647847.1"/>
    <property type="molecule type" value="Genomic_DNA"/>
</dbReference>
<dbReference type="RefSeq" id="WP_186857357.1">
    <property type="nucleotide sequence ID" value="NZ_JACOON010000002.1"/>
</dbReference>
<dbReference type="Gene3D" id="3.40.50.1390">
    <property type="entry name" value="Resolvase, N-terminal catalytic domain"/>
    <property type="match status" value="1"/>
</dbReference>
<dbReference type="InterPro" id="IPR050639">
    <property type="entry name" value="SSR_resolvase"/>
</dbReference>
<dbReference type="PANTHER" id="PTHR30461">
    <property type="entry name" value="DNA-INVERTASE FROM LAMBDOID PROPHAGE"/>
    <property type="match status" value="1"/>
</dbReference>
<dbReference type="SUPFAM" id="SSF53041">
    <property type="entry name" value="Resolvase-like"/>
    <property type="match status" value="1"/>
</dbReference>
<dbReference type="InterPro" id="IPR036162">
    <property type="entry name" value="Resolvase-like_N_sf"/>
</dbReference>
<protein>
    <submittedName>
        <fullName evidence="2">Recombinase family protein</fullName>
    </submittedName>
</protein>
<dbReference type="InterPro" id="IPR006119">
    <property type="entry name" value="Resolv_N"/>
</dbReference>
<evidence type="ECO:0000313" key="2">
    <source>
        <dbReference type="EMBL" id="MBC5647847.1"/>
    </source>
</evidence>
<dbReference type="PANTHER" id="PTHR30461:SF19">
    <property type="entry name" value="SITE-SPECIFIC RECOMBINASE RESOLVASE FAMILY"/>
    <property type="match status" value="1"/>
</dbReference>
<dbReference type="SMART" id="SM00857">
    <property type="entry name" value="Resolvase"/>
    <property type="match status" value="1"/>
</dbReference>
<dbReference type="Pfam" id="PF00239">
    <property type="entry name" value="Resolvase"/>
    <property type="match status" value="1"/>
</dbReference>
<name>A0ABR7EDI5_9FIRM</name>
<proteinExistence type="predicted"/>
<dbReference type="PROSITE" id="PS51736">
    <property type="entry name" value="RECOMBINASES_3"/>
    <property type="match status" value="1"/>
</dbReference>
<accession>A0ABR7EDI5</accession>
<dbReference type="Proteomes" id="UP000606889">
    <property type="component" value="Unassembled WGS sequence"/>
</dbReference>
<comment type="caution">
    <text evidence="2">The sequence shown here is derived from an EMBL/GenBank/DDBJ whole genome shotgun (WGS) entry which is preliminary data.</text>
</comment>
<dbReference type="CDD" id="cd03768">
    <property type="entry name" value="SR_ResInv"/>
    <property type="match status" value="1"/>
</dbReference>
<reference evidence="2 3" key="1">
    <citation type="submission" date="2020-08" db="EMBL/GenBank/DDBJ databases">
        <title>Genome public.</title>
        <authorList>
            <person name="Liu C."/>
            <person name="Sun Q."/>
        </authorList>
    </citation>
    <scope>NUCLEOTIDE SEQUENCE [LARGE SCALE GENOMIC DNA]</scope>
    <source>
        <strain evidence="2 3">NSJ-35</strain>
    </source>
</reference>
<evidence type="ECO:0000259" key="1">
    <source>
        <dbReference type="PROSITE" id="PS51736"/>
    </source>
</evidence>
<feature type="domain" description="Resolvase/invertase-type recombinase catalytic" evidence="1">
    <location>
        <begin position="3"/>
        <end position="146"/>
    </location>
</feature>